<dbReference type="OrthoDB" id="236884at2"/>
<comment type="similarity">
    <text evidence="2">Belongs to the sulfatase family.</text>
</comment>
<dbReference type="PANTHER" id="PTHR45953">
    <property type="entry name" value="IDURONATE 2-SULFATASE"/>
    <property type="match status" value="1"/>
</dbReference>
<evidence type="ECO:0000256" key="6">
    <source>
        <dbReference type="ARBA" id="ARBA00022837"/>
    </source>
</evidence>
<sequence>MLHDVRWSIRVAWVLSAVAYSLTPGWTLASDANISTPKKRPHILFIAIDDQNDWIGHLGGHPYAKTPHLDALAARGTTLANAHCQAPLCNPSRTSLMFGLRPTSTGIYGLAPWIRTLPEFEKRVSLPQYLQQHGYRTLTTGKIYHGGLGPKKRLEEFDVWGPAGGIGAKPEKKLIPPTPMGNHPLMDWGKFDHRDEDKGDYQITSWAIEQLDDQVQHHAETPMFLSVGYFLPHVPCFISPKWYDEVPQGDKLLPLVAADDRSDIPRFAWYLHWSLPEPRLKWVEDHRQWENLVRSYLASTTFVDAQIGRLLTALEERKLADDTIVVVWGDHGWHLGEKGITGKNTLWERSTRVPLIFAGPGITPKQVCGEPAELLDIFPTLVELAGLPPRNDLEGHSLAPQLRDASRQREWPAITSHNQGNHAIRSARYRYITYADGSEELYDMQSDPRELTNLASDSTWASVIADHRRWLPKMDREPAKGSAHRVLTYDKATDTATWEGTPVKRSDPIPQ</sequence>
<dbReference type="GO" id="GO:0046872">
    <property type="term" value="F:metal ion binding"/>
    <property type="evidence" value="ECO:0007669"/>
    <property type="project" value="UniProtKB-KW"/>
</dbReference>
<evidence type="ECO:0000256" key="3">
    <source>
        <dbReference type="ARBA" id="ARBA00022723"/>
    </source>
</evidence>
<dbReference type="eggNOG" id="COG3119">
    <property type="taxonomic scope" value="Bacteria"/>
</dbReference>
<evidence type="ECO:0000313" key="9">
    <source>
        <dbReference type="Proteomes" id="UP000001887"/>
    </source>
</evidence>
<evidence type="ECO:0000256" key="4">
    <source>
        <dbReference type="ARBA" id="ARBA00022729"/>
    </source>
</evidence>
<dbReference type="InterPro" id="IPR035874">
    <property type="entry name" value="IDS"/>
</dbReference>
<keyword evidence="5" id="KW-0378">Hydrolase</keyword>
<dbReference type="SUPFAM" id="SSF53649">
    <property type="entry name" value="Alkaline phosphatase-like"/>
    <property type="match status" value="1"/>
</dbReference>
<evidence type="ECO:0000256" key="5">
    <source>
        <dbReference type="ARBA" id="ARBA00022801"/>
    </source>
</evidence>
<keyword evidence="9" id="KW-1185">Reference proteome</keyword>
<comment type="cofactor">
    <cofactor evidence="1">
        <name>Ca(2+)</name>
        <dbReference type="ChEBI" id="CHEBI:29108"/>
    </cofactor>
</comment>
<evidence type="ECO:0000313" key="8">
    <source>
        <dbReference type="EMBL" id="ADB18612.1"/>
    </source>
</evidence>
<reference evidence="8 9" key="1">
    <citation type="journal article" date="2009" name="Stand. Genomic Sci.">
        <title>Complete genome sequence of Pirellula staleyi type strain (ATCC 27377).</title>
        <authorList>
            <person name="Clum A."/>
            <person name="Tindall B.J."/>
            <person name="Sikorski J."/>
            <person name="Ivanova N."/>
            <person name="Mavrommatis K."/>
            <person name="Lucas S."/>
            <person name="Glavina del Rio T."/>
            <person name="Nolan M."/>
            <person name="Chen F."/>
            <person name="Tice H."/>
            <person name="Pitluck S."/>
            <person name="Cheng J.F."/>
            <person name="Chertkov O."/>
            <person name="Brettin T."/>
            <person name="Han C."/>
            <person name="Detter J.C."/>
            <person name="Kuske C."/>
            <person name="Bruce D."/>
            <person name="Goodwin L."/>
            <person name="Ovchinikova G."/>
            <person name="Pati A."/>
            <person name="Mikhailova N."/>
            <person name="Chen A."/>
            <person name="Palaniappan K."/>
            <person name="Land M."/>
            <person name="Hauser L."/>
            <person name="Chang Y.J."/>
            <person name="Jeffries C.D."/>
            <person name="Chain P."/>
            <person name="Rohde M."/>
            <person name="Goker M."/>
            <person name="Bristow J."/>
            <person name="Eisen J.A."/>
            <person name="Markowitz V."/>
            <person name="Hugenholtz P."/>
            <person name="Kyrpides N.C."/>
            <person name="Klenk H.P."/>
            <person name="Lapidus A."/>
        </authorList>
    </citation>
    <scope>NUCLEOTIDE SEQUENCE [LARGE SCALE GENOMIC DNA]</scope>
    <source>
        <strain evidence="9">ATCC 27377 / DSM 6068 / ICPB 4128</strain>
    </source>
</reference>
<dbReference type="EMBL" id="CP001848">
    <property type="protein sequence ID" value="ADB18612.1"/>
    <property type="molecule type" value="Genomic_DNA"/>
</dbReference>
<evidence type="ECO:0000256" key="2">
    <source>
        <dbReference type="ARBA" id="ARBA00008779"/>
    </source>
</evidence>
<proteinExistence type="inferred from homology"/>
<feature type="domain" description="Sulfatase N-terminal" evidence="7">
    <location>
        <begin position="41"/>
        <end position="386"/>
    </location>
</feature>
<keyword evidence="6" id="KW-0106">Calcium</keyword>
<dbReference type="STRING" id="530564.Psta_3958"/>
<dbReference type="InterPro" id="IPR017850">
    <property type="entry name" value="Alkaline_phosphatase_core_sf"/>
</dbReference>
<dbReference type="Proteomes" id="UP000001887">
    <property type="component" value="Chromosome"/>
</dbReference>
<dbReference type="PANTHER" id="PTHR45953:SF1">
    <property type="entry name" value="IDURONATE 2-SULFATASE"/>
    <property type="match status" value="1"/>
</dbReference>
<accession>D2R201</accession>
<keyword evidence="4" id="KW-0732">Signal</keyword>
<dbReference type="AlphaFoldDB" id="D2R201"/>
<dbReference type="InterPro" id="IPR000917">
    <property type="entry name" value="Sulfatase_N"/>
</dbReference>
<evidence type="ECO:0000256" key="1">
    <source>
        <dbReference type="ARBA" id="ARBA00001913"/>
    </source>
</evidence>
<gene>
    <name evidence="8" type="ordered locus">Psta_3958</name>
</gene>
<keyword evidence="3" id="KW-0479">Metal-binding</keyword>
<protein>
    <submittedName>
        <fullName evidence="8">Sulfatase</fullName>
    </submittedName>
</protein>
<dbReference type="CDD" id="cd16030">
    <property type="entry name" value="iduronate-2-sulfatase"/>
    <property type="match status" value="1"/>
</dbReference>
<dbReference type="Pfam" id="PF00884">
    <property type="entry name" value="Sulfatase"/>
    <property type="match status" value="1"/>
</dbReference>
<dbReference type="GO" id="GO:0004423">
    <property type="term" value="F:iduronate-2-sulfatase activity"/>
    <property type="evidence" value="ECO:0007669"/>
    <property type="project" value="InterPro"/>
</dbReference>
<dbReference type="GO" id="GO:0005737">
    <property type="term" value="C:cytoplasm"/>
    <property type="evidence" value="ECO:0007669"/>
    <property type="project" value="TreeGrafter"/>
</dbReference>
<name>D2R201_PIRSD</name>
<evidence type="ECO:0000259" key="7">
    <source>
        <dbReference type="Pfam" id="PF00884"/>
    </source>
</evidence>
<dbReference type="HOGENOM" id="CLU_006332_9_0_0"/>
<dbReference type="KEGG" id="psl:Psta_3958"/>
<organism evidence="8 9">
    <name type="scientific">Pirellula staleyi (strain ATCC 27377 / DSM 6068 / ICPB 4128)</name>
    <name type="common">Pirella staleyi</name>
    <dbReference type="NCBI Taxonomy" id="530564"/>
    <lineage>
        <taxon>Bacteria</taxon>
        <taxon>Pseudomonadati</taxon>
        <taxon>Planctomycetota</taxon>
        <taxon>Planctomycetia</taxon>
        <taxon>Pirellulales</taxon>
        <taxon>Pirellulaceae</taxon>
        <taxon>Pirellula</taxon>
    </lineage>
</organism>
<dbReference type="Gene3D" id="3.40.720.10">
    <property type="entry name" value="Alkaline Phosphatase, subunit A"/>
    <property type="match status" value="1"/>
</dbReference>